<dbReference type="Proteomes" id="UP001152531">
    <property type="component" value="Unassembled WGS sequence"/>
</dbReference>
<protein>
    <submittedName>
        <fullName evidence="1">Uncharacterized protein</fullName>
    </submittedName>
</protein>
<sequence length="754" mass="86809">MVGDARILQSVVELAVNNQFKELSTVLETLGTLNSGRRLKYSNIINISYVLLIFASPLQLSIDDLLILIKGMEDNITDEASDNGDEVEEVEEFANWVSSKCEESVDSIDSIMTAISQFSDKYPMEDDLLFSVLKTRLIINSMYLDDIELKNISIVNSPAFHQWFKGFYQPFKYYWDNYGKLTSSIKYHEILGQDYFQHLISPVGSLDSDNLSLYNWLNKVIIPISKFSHDFSSLEQWCFNEANLQSKSYEVWFTTIKSLVDKEVPLEDFQGIVEKFVAFCYFDKEVENSLEMIRKFDYIKDTLVLLVPIAPKSSTIKTGEVKYVNEKFDSFQQFMENTSLIPLISISKDSLINLSEMIESCLKLYPINQLTIPKFLELKYGSSQSEDFKREASIILVGINTSNSTTLISSLELFKDIFVEDDTEINELMVERFLFNNLFDLVDDQVPDAVLRKLLTKKFWDSINYSTSLDDIRLSYAEKCLDMMSSKEQTSEEKEEISRFRNLLKMFNLIKNFKISLNRQPISPSDILKKFSKIPHNDLQLELEPSSPMGLITTILEQNPKSYRAFEKLFKILNHFLIFLNVEINSNYYFKRLISACIESSLIDFNFNFAYSKSIELFSNYTDLNDLWLVFYQIGNYQTPDWFDNPSSNLPILIKKSFVLSNYLSVINRSLTTVDNSRIIVELWNKINNEIEEITNNDTSLQDQDQSDASTVNSTVNSIAHGISRNLSPMSEKPGEKLSNLFVSGLGWAIGANK</sequence>
<comment type="caution">
    <text evidence="1">The sequence shown here is derived from an EMBL/GenBank/DDBJ whole genome shotgun (WGS) entry which is preliminary data.</text>
</comment>
<organism evidence="1 2">
    <name type="scientific">[Candida] jaroonii</name>
    <dbReference type="NCBI Taxonomy" id="467808"/>
    <lineage>
        <taxon>Eukaryota</taxon>
        <taxon>Fungi</taxon>
        <taxon>Dikarya</taxon>
        <taxon>Ascomycota</taxon>
        <taxon>Saccharomycotina</taxon>
        <taxon>Pichiomycetes</taxon>
        <taxon>Debaryomycetaceae</taxon>
        <taxon>Yamadazyma</taxon>
    </lineage>
</organism>
<name>A0ACA9Y7U1_9ASCO</name>
<evidence type="ECO:0000313" key="1">
    <source>
        <dbReference type="EMBL" id="CAH6721085.1"/>
    </source>
</evidence>
<gene>
    <name evidence="1" type="ORF">CLIB1444_05S03246</name>
</gene>
<proteinExistence type="predicted"/>
<accession>A0ACA9Y7U1</accession>
<dbReference type="EMBL" id="CALSDN010000005">
    <property type="protein sequence ID" value="CAH6721085.1"/>
    <property type="molecule type" value="Genomic_DNA"/>
</dbReference>
<reference evidence="1" key="1">
    <citation type="submission" date="2022-06" db="EMBL/GenBank/DDBJ databases">
        <authorList>
            <person name="Legras J.-L."/>
            <person name="Devillers H."/>
            <person name="Grondin C."/>
        </authorList>
    </citation>
    <scope>NUCLEOTIDE SEQUENCE</scope>
    <source>
        <strain evidence="1">CLIB 1444</strain>
    </source>
</reference>
<evidence type="ECO:0000313" key="2">
    <source>
        <dbReference type="Proteomes" id="UP001152531"/>
    </source>
</evidence>
<keyword evidence="2" id="KW-1185">Reference proteome</keyword>